<sequence length="226" mass="25300">MSTLTIRDAFWAVLPFLPSDNVVYRQFQSNTPSTMGEDAPKALIEQSIIVLLDLARNRIPSRGIALQEHMPQVEITHFLSTEADVIRASVLPAPCGMQQGAGCRTDVIWEYQDSRQSIKVAVLEFKNTAVLHHSEFLKAMTSESSAKAKRDQAYGKPNLSFLEGNAYWVSKQAKKYSRNANIPDVAVFDWNAMVIFDFSGLREDALNPVLARCTFFKEVVNNAVTQ</sequence>
<protein>
    <submittedName>
        <fullName evidence="1">Uncharacterized protein</fullName>
    </submittedName>
</protein>
<name>A0ACC3SUI6_LIPKO</name>
<organism evidence="1 2">
    <name type="scientific">Lipomyces kononenkoae</name>
    <name type="common">Yeast</name>
    <dbReference type="NCBI Taxonomy" id="34357"/>
    <lineage>
        <taxon>Eukaryota</taxon>
        <taxon>Fungi</taxon>
        <taxon>Dikarya</taxon>
        <taxon>Ascomycota</taxon>
        <taxon>Saccharomycotina</taxon>
        <taxon>Lipomycetes</taxon>
        <taxon>Lipomycetales</taxon>
        <taxon>Lipomycetaceae</taxon>
        <taxon>Lipomyces</taxon>
    </lineage>
</organism>
<dbReference type="EMBL" id="MU971420">
    <property type="protein sequence ID" value="KAK9235324.1"/>
    <property type="molecule type" value="Genomic_DNA"/>
</dbReference>
<dbReference type="Proteomes" id="UP001433508">
    <property type="component" value="Unassembled WGS sequence"/>
</dbReference>
<keyword evidence="2" id="KW-1185">Reference proteome</keyword>
<feature type="non-terminal residue" evidence="1">
    <location>
        <position position="226"/>
    </location>
</feature>
<accession>A0ACC3SUI6</accession>
<comment type="caution">
    <text evidence="1">The sequence shown here is derived from an EMBL/GenBank/DDBJ whole genome shotgun (WGS) entry which is preliminary data.</text>
</comment>
<evidence type="ECO:0000313" key="2">
    <source>
        <dbReference type="Proteomes" id="UP001433508"/>
    </source>
</evidence>
<gene>
    <name evidence="1" type="ORF">V1525DRAFT_390548</name>
</gene>
<evidence type="ECO:0000313" key="1">
    <source>
        <dbReference type="EMBL" id="KAK9235324.1"/>
    </source>
</evidence>
<proteinExistence type="predicted"/>
<reference evidence="2" key="1">
    <citation type="journal article" date="2024" name="Front. Bioeng. Biotechnol.">
        <title>Genome-scale model development and genomic sequencing of the oleaginous clade Lipomyces.</title>
        <authorList>
            <person name="Czajka J.J."/>
            <person name="Han Y."/>
            <person name="Kim J."/>
            <person name="Mondo S.J."/>
            <person name="Hofstad B.A."/>
            <person name="Robles A."/>
            <person name="Haridas S."/>
            <person name="Riley R."/>
            <person name="LaButti K."/>
            <person name="Pangilinan J."/>
            <person name="Andreopoulos W."/>
            <person name="Lipzen A."/>
            <person name="Yan J."/>
            <person name="Wang M."/>
            <person name="Ng V."/>
            <person name="Grigoriev I.V."/>
            <person name="Spatafora J.W."/>
            <person name="Magnuson J.K."/>
            <person name="Baker S.E."/>
            <person name="Pomraning K.R."/>
        </authorList>
    </citation>
    <scope>NUCLEOTIDE SEQUENCE [LARGE SCALE GENOMIC DNA]</scope>
    <source>
        <strain evidence="2">CBS 7786</strain>
    </source>
</reference>